<dbReference type="InterPro" id="IPR056798">
    <property type="entry name" value="ADH_Fe_C"/>
</dbReference>
<sequence>MTGADKLKLAYYRSFQGVFNVGERFMAWRKPELTTGPGSIAAIPSLLAAEGVHRPLLVTGPNIVKTIGRRIMSILGAAGYDYAVFSEVEANPSVATAERCYALYKERLCDGFIALGGGSPMDTAKAAAARAARPDRSLAEMAGVLRVGRPTPPLIAVPTTSGTGSEATVAAVITDRETNHKYAVMDLHLIPRRAVLDPELTVGMPPRTTATTGMDALTHAVEAYLCWTYNTRESLRWAEDAVLGVFMNLERAYNKPGDLNAREEMMLAAYRAGFAFTRSSVGNVHAIAHTLGGLYNTPHGLANAVILPIVLEDYGEAVYPKLARLAELTKLKSSGTEEAKARAFISEIKAMNRRMGIPTGFDFIKEEDIPQMVKWALAEANPVYPVPVVYTKERCAQVIRRIRSS</sequence>
<evidence type="ECO:0000256" key="2">
    <source>
        <dbReference type="ARBA" id="ARBA00023002"/>
    </source>
</evidence>
<reference evidence="6" key="2">
    <citation type="journal article" date="2021" name="PeerJ">
        <title>Extensive microbial diversity within the chicken gut microbiome revealed by metagenomics and culture.</title>
        <authorList>
            <person name="Gilroy R."/>
            <person name="Ravi A."/>
            <person name="Getino M."/>
            <person name="Pursley I."/>
            <person name="Horton D.L."/>
            <person name="Alikhan N.F."/>
            <person name="Baker D."/>
            <person name="Gharbi K."/>
            <person name="Hall N."/>
            <person name="Watson M."/>
            <person name="Adriaenssens E.M."/>
            <person name="Foster-Nyarko E."/>
            <person name="Jarju S."/>
            <person name="Secka A."/>
            <person name="Antonio M."/>
            <person name="Oren A."/>
            <person name="Chaudhuri R.R."/>
            <person name="La Ragione R."/>
            <person name="Hildebrand F."/>
            <person name="Pallen M.J."/>
        </authorList>
    </citation>
    <scope>NUCLEOTIDE SEQUENCE</scope>
    <source>
        <strain evidence="6">ChiGjej3B3-7149</strain>
    </source>
</reference>
<dbReference type="InterPro" id="IPR018211">
    <property type="entry name" value="ADH_Fe_CS"/>
</dbReference>
<gene>
    <name evidence="6" type="ORF">IAD36_01450</name>
</gene>
<dbReference type="Gene3D" id="1.20.1090.10">
    <property type="entry name" value="Dehydroquinate synthase-like - alpha domain"/>
    <property type="match status" value="1"/>
</dbReference>
<evidence type="ECO:0000259" key="5">
    <source>
        <dbReference type="Pfam" id="PF25137"/>
    </source>
</evidence>
<dbReference type="GO" id="GO:0046872">
    <property type="term" value="F:metal ion binding"/>
    <property type="evidence" value="ECO:0007669"/>
    <property type="project" value="InterPro"/>
</dbReference>
<dbReference type="FunFam" id="3.40.50.1970:FF:000003">
    <property type="entry name" value="Alcohol dehydrogenase, iron-containing"/>
    <property type="match status" value="1"/>
</dbReference>
<dbReference type="Pfam" id="PF25137">
    <property type="entry name" value="ADH_Fe_C"/>
    <property type="match status" value="1"/>
</dbReference>
<dbReference type="EMBL" id="DVHH01000037">
    <property type="protein sequence ID" value="HIR54252.1"/>
    <property type="molecule type" value="Genomic_DNA"/>
</dbReference>
<keyword evidence="2" id="KW-0560">Oxidoreductase</keyword>
<dbReference type="InterPro" id="IPR001670">
    <property type="entry name" value="ADH_Fe/GldA"/>
</dbReference>
<dbReference type="AlphaFoldDB" id="A0A9D1DJZ2"/>
<dbReference type="Pfam" id="PF00465">
    <property type="entry name" value="Fe-ADH"/>
    <property type="match status" value="1"/>
</dbReference>
<organism evidence="6 7">
    <name type="scientific">Candidatus Scatomorpha intestinigallinarum</name>
    <dbReference type="NCBI Taxonomy" id="2840923"/>
    <lineage>
        <taxon>Bacteria</taxon>
        <taxon>Bacillati</taxon>
        <taxon>Bacillota</taxon>
        <taxon>Clostridia</taxon>
        <taxon>Eubacteriales</taxon>
        <taxon>Candidatus Scatomorpha</taxon>
    </lineage>
</organism>
<evidence type="ECO:0000256" key="1">
    <source>
        <dbReference type="ARBA" id="ARBA00007358"/>
    </source>
</evidence>
<protein>
    <submittedName>
        <fullName evidence="6">Iron-containing alcohol dehydrogenase</fullName>
    </submittedName>
</protein>
<dbReference type="PANTHER" id="PTHR11496:SF102">
    <property type="entry name" value="ALCOHOL DEHYDROGENASE 4"/>
    <property type="match status" value="1"/>
</dbReference>
<evidence type="ECO:0000313" key="7">
    <source>
        <dbReference type="Proteomes" id="UP000824238"/>
    </source>
</evidence>
<reference evidence="6" key="1">
    <citation type="submission" date="2020-10" db="EMBL/GenBank/DDBJ databases">
        <authorList>
            <person name="Gilroy R."/>
        </authorList>
    </citation>
    <scope>NUCLEOTIDE SEQUENCE</scope>
    <source>
        <strain evidence="6">ChiGjej3B3-7149</strain>
    </source>
</reference>
<keyword evidence="3" id="KW-0520">NAD</keyword>
<feature type="domain" description="Fe-containing alcohol dehydrogenase-like C-terminal" evidence="5">
    <location>
        <begin position="209"/>
        <end position="401"/>
    </location>
</feature>
<comment type="similarity">
    <text evidence="1">Belongs to the iron-containing alcohol dehydrogenase family.</text>
</comment>
<dbReference type="InterPro" id="IPR039697">
    <property type="entry name" value="Alcohol_dehydrogenase_Fe"/>
</dbReference>
<evidence type="ECO:0000259" key="4">
    <source>
        <dbReference type="Pfam" id="PF00465"/>
    </source>
</evidence>
<dbReference type="PROSITE" id="PS00060">
    <property type="entry name" value="ADH_IRON_2"/>
    <property type="match status" value="1"/>
</dbReference>
<evidence type="ECO:0000256" key="3">
    <source>
        <dbReference type="ARBA" id="ARBA00023027"/>
    </source>
</evidence>
<evidence type="ECO:0000313" key="6">
    <source>
        <dbReference type="EMBL" id="HIR54252.1"/>
    </source>
</evidence>
<dbReference type="PANTHER" id="PTHR11496">
    <property type="entry name" value="ALCOHOL DEHYDROGENASE"/>
    <property type="match status" value="1"/>
</dbReference>
<name>A0A9D1DJZ2_9FIRM</name>
<dbReference type="Gene3D" id="3.40.50.1970">
    <property type="match status" value="1"/>
</dbReference>
<dbReference type="SUPFAM" id="SSF56796">
    <property type="entry name" value="Dehydroquinate synthase-like"/>
    <property type="match status" value="1"/>
</dbReference>
<dbReference type="PROSITE" id="PS00913">
    <property type="entry name" value="ADH_IRON_1"/>
    <property type="match status" value="1"/>
</dbReference>
<comment type="caution">
    <text evidence="6">The sequence shown here is derived from an EMBL/GenBank/DDBJ whole genome shotgun (WGS) entry which is preliminary data.</text>
</comment>
<accession>A0A9D1DJZ2</accession>
<feature type="domain" description="Alcohol dehydrogenase iron-type/glycerol dehydrogenase GldA" evidence="4">
    <location>
        <begin position="33"/>
        <end position="198"/>
    </location>
</feature>
<proteinExistence type="inferred from homology"/>
<dbReference type="Proteomes" id="UP000824238">
    <property type="component" value="Unassembled WGS sequence"/>
</dbReference>
<dbReference type="CDD" id="cd08189">
    <property type="entry name" value="Fe-ADH-like"/>
    <property type="match status" value="1"/>
</dbReference>
<dbReference type="GO" id="GO:0004022">
    <property type="term" value="F:alcohol dehydrogenase (NAD+) activity"/>
    <property type="evidence" value="ECO:0007669"/>
    <property type="project" value="UniProtKB-ARBA"/>
</dbReference>